<dbReference type="GO" id="GO:0016491">
    <property type="term" value="F:oxidoreductase activity"/>
    <property type="evidence" value="ECO:0007669"/>
    <property type="project" value="TreeGrafter"/>
</dbReference>
<dbReference type="RefSeq" id="WP_338002136.1">
    <property type="nucleotide sequence ID" value="NZ_JAOPKA010000001.1"/>
</dbReference>
<evidence type="ECO:0000313" key="2">
    <source>
        <dbReference type="Proteomes" id="UP001321018"/>
    </source>
</evidence>
<name>A0AAP2YWJ0_9EURY</name>
<dbReference type="EMBL" id="JAOPKA010000001">
    <property type="protein sequence ID" value="MCU4740297.1"/>
    <property type="molecule type" value="Genomic_DNA"/>
</dbReference>
<protein>
    <submittedName>
        <fullName evidence="1">HEAT repeat domain-containing protein</fullName>
    </submittedName>
</protein>
<accession>A0AAP2YWJ0</accession>
<dbReference type="Proteomes" id="UP001321018">
    <property type="component" value="Unassembled WGS sequence"/>
</dbReference>
<dbReference type="PANTHER" id="PTHR12697:SF5">
    <property type="entry name" value="DEOXYHYPUSINE HYDROXYLASE"/>
    <property type="match status" value="1"/>
</dbReference>
<dbReference type="Gene3D" id="1.25.10.10">
    <property type="entry name" value="Leucine-rich Repeat Variant"/>
    <property type="match status" value="2"/>
</dbReference>
<dbReference type="InterPro" id="IPR016024">
    <property type="entry name" value="ARM-type_fold"/>
</dbReference>
<dbReference type="InterPro" id="IPR011989">
    <property type="entry name" value="ARM-like"/>
</dbReference>
<proteinExistence type="predicted"/>
<gene>
    <name evidence="1" type="ORF">OB960_02660</name>
</gene>
<reference evidence="1" key="1">
    <citation type="submission" date="2022-09" db="EMBL/GenBank/DDBJ databases">
        <title>Enrichment on poylsaccharides allowed isolation of novel metabolic and taxonomic groups of Haloarchaea.</title>
        <authorList>
            <person name="Sorokin D.Y."/>
            <person name="Elcheninov A.G."/>
            <person name="Khizhniak T.V."/>
            <person name="Kolganova T.V."/>
            <person name="Kublanov I.V."/>
        </authorList>
    </citation>
    <scope>NUCLEOTIDE SEQUENCE</scope>
    <source>
        <strain evidence="1">AArc-xg1-1</strain>
    </source>
</reference>
<dbReference type="SUPFAM" id="SSF48371">
    <property type="entry name" value="ARM repeat"/>
    <property type="match status" value="1"/>
</dbReference>
<organism evidence="1 2">
    <name type="scientific">Natronoglomus mannanivorans</name>
    <dbReference type="NCBI Taxonomy" id="2979990"/>
    <lineage>
        <taxon>Archaea</taxon>
        <taxon>Methanobacteriati</taxon>
        <taxon>Methanobacteriota</taxon>
        <taxon>Stenosarchaea group</taxon>
        <taxon>Halobacteria</taxon>
        <taxon>Halobacteriales</taxon>
        <taxon>Natrialbaceae</taxon>
        <taxon>Natronoglomus</taxon>
    </lineage>
</organism>
<dbReference type="AlphaFoldDB" id="A0AAP2YWJ0"/>
<sequence>MSGGRDGSDQREMSARADGLELPSILARLDADDPETQREAVMAVREVVDERPSACTPTVPKLRALLGRSEIDCDEGIVACLAALAADSPTDVAPSTDEIVSFVESTSSSRARTTAFRCLVSIATHQPGAVVDHVDSLVDVLEEGLDEWGLSLVSTLTRTHPQAVTSAVPVLVTALESDPERYGSTACPALGRLVRVEPEAGADDEILEVLVSLVRTGDPPLRADAIDCLGGVAAHEPTAVDAAVPTIARALESDAVEVRVVAARTIARVAAGSGTTVDPAEERLRERLADEEPAVRRNACLALGYSDALEARDRLETLSRTDPNVTVRNCASWAVGEIGASEIDSDRDCNTYLDCGFGSGPRFDPQCRPEPELE</sequence>
<evidence type="ECO:0000313" key="1">
    <source>
        <dbReference type="EMBL" id="MCU4740297.1"/>
    </source>
</evidence>
<dbReference type="PANTHER" id="PTHR12697">
    <property type="entry name" value="PBS LYASE HEAT-LIKE PROTEIN"/>
    <property type="match status" value="1"/>
</dbReference>
<dbReference type="Pfam" id="PF13646">
    <property type="entry name" value="HEAT_2"/>
    <property type="match status" value="1"/>
</dbReference>
<comment type="caution">
    <text evidence="1">The sequence shown here is derived from an EMBL/GenBank/DDBJ whole genome shotgun (WGS) entry which is preliminary data.</text>
</comment>